<feature type="compositionally biased region" description="Low complexity" evidence="1">
    <location>
        <begin position="1354"/>
        <end position="1377"/>
    </location>
</feature>
<feature type="compositionally biased region" description="Basic residues" evidence="1">
    <location>
        <begin position="1107"/>
        <end position="1116"/>
    </location>
</feature>
<feature type="region of interest" description="Disordered" evidence="1">
    <location>
        <begin position="1310"/>
        <end position="1464"/>
    </location>
</feature>
<feature type="region of interest" description="Disordered" evidence="1">
    <location>
        <begin position="317"/>
        <end position="369"/>
    </location>
</feature>
<accession>A0A194XVZ7</accession>
<dbReference type="EMBL" id="KQ947404">
    <property type="protein sequence ID" value="KUJ24408.1"/>
    <property type="molecule type" value="Genomic_DNA"/>
</dbReference>
<feature type="compositionally biased region" description="Basic residues" evidence="1">
    <location>
        <begin position="813"/>
        <end position="823"/>
    </location>
</feature>
<gene>
    <name evidence="2" type="ORF">LY89DRAFT_727436</name>
</gene>
<dbReference type="Proteomes" id="UP000070700">
    <property type="component" value="Unassembled WGS sequence"/>
</dbReference>
<feature type="compositionally biased region" description="Polar residues" evidence="1">
    <location>
        <begin position="702"/>
        <end position="711"/>
    </location>
</feature>
<feature type="compositionally biased region" description="Polar residues" evidence="1">
    <location>
        <begin position="754"/>
        <end position="768"/>
    </location>
</feature>
<feature type="compositionally biased region" description="Acidic residues" evidence="1">
    <location>
        <begin position="1404"/>
        <end position="1417"/>
    </location>
</feature>
<dbReference type="KEGG" id="psco:LY89DRAFT_727436"/>
<feature type="compositionally biased region" description="Acidic residues" evidence="1">
    <location>
        <begin position="1246"/>
        <end position="1257"/>
    </location>
</feature>
<dbReference type="OrthoDB" id="3538351at2759"/>
<feature type="compositionally biased region" description="Polar residues" evidence="1">
    <location>
        <begin position="1378"/>
        <end position="1387"/>
    </location>
</feature>
<feature type="region of interest" description="Disordered" evidence="1">
    <location>
        <begin position="229"/>
        <end position="250"/>
    </location>
</feature>
<feature type="compositionally biased region" description="Low complexity" evidence="1">
    <location>
        <begin position="953"/>
        <end position="968"/>
    </location>
</feature>
<feature type="compositionally biased region" description="Basic residues" evidence="1">
    <location>
        <begin position="1264"/>
        <end position="1277"/>
    </location>
</feature>
<proteinExistence type="predicted"/>
<feature type="compositionally biased region" description="Basic residues" evidence="1">
    <location>
        <begin position="1137"/>
        <end position="1151"/>
    </location>
</feature>
<keyword evidence="3" id="KW-1185">Reference proteome</keyword>
<dbReference type="InParanoid" id="A0A194XVZ7"/>
<evidence type="ECO:0000313" key="2">
    <source>
        <dbReference type="EMBL" id="KUJ24408.1"/>
    </source>
</evidence>
<feature type="compositionally biased region" description="Low complexity" evidence="1">
    <location>
        <begin position="926"/>
        <end position="942"/>
    </location>
</feature>
<name>A0A194XVZ7_MOLSC</name>
<dbReference type="GeneID" id="28828877"/>
<feature type="region of interest" description="Disordered" evidence="1">
    <location>
        <begin position="646"/>
        <end position="1296"/>
    </location>
</feature>
<evidence type="ECO:0000256" key="1">
    <source>
        <dbReference type="SAM" id="MobiDB-lite"/>
    </source>
</evidence>
<feature type="compositionally biased region" description="Acidic residues" evidence="1">
    <location>
        <begin position="482"/>
        <end position="502"/>
    </location>
</feature>
<feature type="compositionally biased region" description="Basic residues" evidence="1">
    <location>
        <begin position="1230"/>
        <end position="1239"/>
    </location>
</feature>
<sequence>MGRTKGVPSQWAPVNTLEDQLASAGLPTSWERTSKSPYPRSCKSCRADLSNLNAKQQQQHHADCMLGTAPDQFDTPNRPYKCPYCHADITNMTVQEQHRHLDNCMPSTARNGFTPRISYNCTFCHTDLKDMSVREQREHMSDCVPSTARNGDTPRAIYNCTFCHTDLANMSIEDRREHMSACLPSTAPNHFAPREIQEEDSFIGTRHHVPSTMSGSLEIPSEAATNASIHQGTGEESLDSSSRLTSPPESPVIAALSERGFVADPEMDDDELDVYDDTIANDENAGNGSQSSGITPYVQNELEYYDFDEITETPAAEHMEREPSEFPQESQDPQTRSASDGSEAPETKDVGKAHTNESDADLLRPQNPKVKHYGFPKLTEFEDFEQYLANPEEMSLEMLFRRTANVSKSLLAYQKEFKATEQVVKDFAKSKIPNKQKEMEEKARLEAEKEAERWRLYNLYYPNLQALLEASPASENATAGTPEDEAAEANDDEAAEPNEDDAAATADEGGNGAETDVGEAVVVTSNSRKPQYRARAIRDKAEELLKGYPEEPEASAKLLATLFTGKTLAEMIARKNGVNAPPKGAAAKSQLDLIDVPYPNLDQTERAFYATRQKRPIEEDLEMFELRKMADVYGLPLKPGNSVKAATVELRDRNAVEDTEAVEDPNGRPKRNRNKPTTYETEQSVSQGESSEELPAKRRRIQTQATTTNGSPARARTATETRDGSPAPRTFASGKRIGRPPGSKTKIKPEKSKLQQSHLPPKSPSESETPIPDGAQSHTQDLPANEEAQLQEAAQFLVKKTAKGKDVIIPPKKGQHGGARTKKAKPEVEEPVKPARGVRGKKQPEAAPAKPRKGGRAKKEVTQKTGLPNVDEHEVVQSTEQDDESRFASASTSRPTTSSSGATVTTLGSRRATRQSTREQSKVNTEQAAANEASANQSAPAKGKAKRKRGANEPQIVEPEQQQVAIVAPPAKKRRTKEQEESPVDVAVANGEASAPTSSRQKRKRAPTLTQDSIQVALPDPVEDEEESTPPAPKRRKGGKAAATQPSASDPHGIYESTPPPTKAPKAGGRRKKVVAKPSNIIVLPVNPVLPSDTKKDAESMPAPPKIRIKTGKSKALKQSSTESEYVSGDGEETSRKTRKARPITRRKNGKRTIAEVDSDDETSEPAPKKRVGRKTKTNVATEPETDINELTTDGEVALAVKRTPGRQAKAKASKQAEDGDDEGDDPAPPKKRVGRKAKAAPIQEPDYEMEDDETEAEGVAKAGSRRPSKAKAGKKGKSVDDGKLSETELNAKEQKRLKLSIATKLRWASGKMVGPMQKRQATNEAKKAARLAAKNGTQDSAAPIQPATIAGLSTTIASAPPPATASASKPAPAPLTISASSSATRQSGRKRKPTSRAMMGLDGADDSDDEDDDDDRPEFRSEYDTFQALSSPGTPALGKRKPSYFVPPSALVDTSGDDGDDSY</sequence>
<feature type="compositionally biased region" description="Basic and acidic residues" evidence="1">
    <location>
        <begin position="824"/>
        <end position="833"/>
    </location>
</feature>
<feature type="compositionally biased region" description="Basic and acidic residues" evidence="1">
    <location>
        <begin position="1278"/>
        <end position="1296"/>
    </location>
</feature>
<feature type="compositionally biased region" description="Low complexity" evidence="1">
    <location>
        <begin position="786"/>
        <end position="795"/>
    </location>
</feature>
<feature type="compositionally biased region" description="Low complexity" evidence="1">
    <location>
        <begin position="680"/>
        <end position="689"/>
    </location>
</feature>
<reference evidence="2 3" key="1">
    <citation type="submission" date="2015-10" db="EMBL/GenBank/DDBJ databases">
        <title>Full genome of DAOMC 229536 Phialocephala scopiformis, a fungal endophyte of spruce producing the potent anti-insectan compound rugulosin.</title>
        <authorList>
            <consortium name="DOE Joint Genome Institute"/>
            <person name="Walker A.K."/>
            <person name="Frasz S.L."/>
            <person name="Seifert K.A."/>
            <person name="Miller J.D."/>
            <person name="Mondo S.J."/>
            <person name="Labutti K."/>
            <person name="Lipzen A."/>
            <person name="Dockter R."/>
            <person name="Kennedy M."/>
            <person name="Grigoriev I.V."/>
            <person name="Spatafora J.W."/>
        </authorList>
    </citation>
    <scope>NUCLEOTIDE SEQUENCE [LARGE SCALE GENOMIC DNA]</scope>
    <source>
        <strain evidence="2 3">CBS 120377</strain>
    </source>
</reference>
<feature type="compositionally biased region" description="Polar residues" evidence="1">
    <location>
        <begin position="327"/>
        <end position="340"/>
    </location>
</feature>
<evidence type="ECO:0000313" key="3">
    <source>
        <dbReference type="Proteomes" id="UP000070700"/>
    </source>
</evidence>
<feature type="compositionally biased region" description="Low complexity" evidence="1">
    <location>
        <begin position="887"/>
        <end position="903"/>
    </location>
</feature>
<dbReference type="RefSeq" id="XP_018078763.1">
    <property type="nucleotide sequence ID" value="XM_018219151.1"/>
</dbReference>
<feature type="region of interest" description="Disordered" evidence="1">
    <location>
        <begin position="472"/>
        <end position="529"/>
    </location>
</feature>
<feature type="compositionally biased region" description="Basic and acidic residues" evidence="1">
    <location>
        <begin position="345"/>
        <end position="357"/>
    </location>
</feature>
<protein>
    <submittedName>
        <fullName evidence="2">Uncharacterized protein</fullName>
    </submittedName>
</protein>
<organism evidence="2 3">
    <name type="scientific">Mollisia scopiformis</name>
    <name type="common">Conifer needle endophyte fungus</name>
    <name type="synonym">Phialocephala scopiformis</name>
    <dbReference type="NCBI Taxonomy" id="149040"/>
    <lineage>
        <taxon>Eukaryota</taxon>
        <taxon>Fungi</taxon>
        <taxon>Dikarya</taxon>
        <taxon>Ascomycota</taxon>
        <taxon>Pezizomycotina</taxon>
        <taxon>Leotiomycetes</taxon>
        <taxon>Helotiales</taxon>
        <taxon>Mollisiaceae</taxon>
        <taxon>Mollisia</taxon>
    </lineage>
</organism>